<protein>
    <recommendedName>
        <fullName evidence="4">DUF1453 domain-containing protein</fullName>
    </recommendedName>
</protein>
<gene>
    <name evidence="2" type="ORF">ACFQS1_36970</name>
</gene>
<feature type="transmembrane region" description="Helical" evidence="1">
    <location>
        <begin position="126"/>
        <end position="149"/>
    </location>
</feature>
<sequence>MTTITLTNLGIGLGLIAYICSRQLSWRAVDPARMWKLPLVLGAVGIVALARQTTTIHPADVLILTLSAAFALASGVVMGRIAQFRPAPADPGMIESRTGWLGVGIWVGLVAVRVTLDVVGHRMGSAVAVSTGSILLFLALNRAASAFVISARQPRGATRVAGR</sequence>
<keyword evidence="3" id="KW-1185">Reference proteome</keyword>
<feature type="transmembrane region" description="Helical" evidence="1">
    <location>
        <begin position="61"/>
        <end position="79"/>
    </location>
</feature>
<evidence type="ECO:0000313" key="3">
    <source>
        <dbReference type="Proteomes" id="UP001596548"/>
    </source>
</evidence>
<keyword evidence="1" id="KW-0812">Transmembrane</keyword>
<organism evidence="2 3">
    <name type="scientific">Paractinoplanes rhizophilus</name>
    <dbReference type="NCBI Taxonomy" id="1416877"/>
    <lineage>
        <taxon>Bacteria</taxon>
        <taxon>Bacillati</taxon>
        <taxon>Actinomycetota</taxon>
        <taxon>Actinomycetes</taxon>
        <taxon>Micromonosporales</taxon>
        <taxon>Micromonosporaceae</taxon>
        <taxon>Paractinoplanes</taxon>
    </lineage>
</organism>
<dbReference type="RefSeq" id="WP_378977053.1">
    <property type="nucleotide sequence ID" value="NZ_JBHTBJ010000054.1"/>
</dbReference>
<dbReference type="EMBL" id="JBHTBJ010000054">
    <property type="protein sequence ID" value="MFC7279588.1"/>
    <property type="molecule type" value="Genomic_DNA"/>
</dbReference>
<evidence type="ECO:0000256" key="1">
    <source>
        <dbReference type="SAM" id="Phobius"/>
    </source>
</evidence>
<keyword evidence="1" id="KW-0472">Membrane</keyword>
<name>A0ABW2I415_9ACTN</name>
<comment type="caution">
    <text evidence="2">The sequence shown here is derived from an EMBL/GenBank/DDBJ whole genome shotgun (WGS) entry which is preliminary data.</text>
</comment>
<evidence type="ECO:0008006" key="4">
    <source>
        <dbReference type="Google" id="ProtNLM"/>
    </source>
</evidence>
<feature type="transmembrane region" description="Helical" evidence="1">
    <location>
        <begin position="6"/>
        <end position="25"/>
    </location>
</feature>
<evidence type="ECO:0000313" key="2">
    <source>
        <dbReference type="EMBL" id="MFC7279588.1"/>
    </source>
</evidence>
<reference evidence="3" key="1">
    <citation type="journal article" date="2019" name="Int. J. Syst. Evol. Microbiol.">
        <title>The Global Catalogue of Microorganisms (GCM) 10K type strain sequencing project: providing services to taxonomists for standard genome sequencing and annotation.</title>
        <authorList>
            <consortium name="The Broad Institute Genomics Platform"/>
            <consortium name="The Broad Institute Genome Sequencing Center for Infectious Disease"/>
            <person name="Wu L."/>
            <person name="Ma J."/>
        </authorList>
    </citation>
    <scope>NUCLEOTIDE SEQUENCE [LARGE SCALE GENOMIC DNA]</scope>
    <source>
        <strain evidence="3">XZYJT-10</strain>
    </source>
</reference>
<feature type="transmembrane region" description="Helical" evidence="1">
    <location>
        <begin position="100"/>
        <end position="120"/>
    </location>
</feature>
<proteinExistence type="predicted"/>
<keyword evidence="1" id="KW-1133">Transmembrane helix</keyword>
<dbReference type="Proteomes" id="UP001596548">
    <property type="component" value="Unassembled WGS sequence"/>
</dbReference>
<accession>A0ABW2I415</accession>